<proteinExistence type="predicted"/>
<dbReference type="EMBL" id="NCKW01003391">
    <property type="protein sequence ID" value="POM76809.1"/>
    <property type="molecule type" value="Genomic_DNA"/>
</dbReference>
<dbReference type="Proteomes" id="UP000237271">
    <property type="component" value="Unassembled WGS sequence"/>
</dbReference>
<keyword evidence="2" id="KW-1185">Reference proteome</keyword>
<name>A0A2P4YGH1_9STRA</name>
<dbReference type="AlphaFoldDB" id="A0A2P4YGH1"/>
<evidence type="ECO:0000313" key="2">
    <source>
        <dbReference type="Proteomes" id="UP000237271"/>
    </source>
</evidence>
<reference evidence="1 2" key="1">
    <citation type="journal article" date="2017" name="Genome Biol. Evol.">
        <title>Phytophthora megakarya and P. palmivora, closely related causal agents of cacao black pod rot, underwent increases in genome sizes and gene numbers by different mechanisms.</title>
        <authorList>
            <person name="Ali S.S."/>
            <person name="Shao J."/>
            <person name="Lary D.J."/>
            <person name="Kronmiller B."/>
            <person name="Shen D."/>
            <person name="Strem M.D."/>
            <person name="Amoako-Attah I."/>
            <person name="Akrofi A.Y."/>
            <person name="Begoude B.A."/>
            <person name="Ten Hoopen G.M."/>
            <person name="Coulibaly K."/>
            <person name="Kebe B.I."/>
            <person name="Melnick R.L."/>
            <person name="Guiltinan M.J."/>
            <person name="Tyler B.M."/>
            <person name="Meinhardt L.W."/>
            <person name="Bailey B.A."/>
        </authorList>
    </citation>
    <scope>NUCLEOTIDE SEQUENCE [LARGE SCALE GENOMIC DNA]</scope>
    <source>
        <strain evidence="2">sbr112.9</strain>
    </source>
</reference>
<comment type="caution">
    <text evidence="1">The sequence shown here is derived from an EMBL/GenBank/DDBJ whole genome shotgun (WGS) entry which is preliminary data.</text>
</comment>
<dbReference type="OrthoDB" id="125279at2759"/>
<organism evidence="1 2">
    <name type="scientific">Phytophthora palmivora</name>
    <dbReference type="NCBI Taxonomy" id="4796"/>
    <lineage>
        <taxon>Eukaryota</taxon>
        <taxon>Sar</taxon>
        <taxon>Stramenopiles</taxon>
        <taxon>Oomycota</taxon>
        <taxon>Peronosporomycetes</taxon>
        <taxon>Peronosporales</taxon>
        <taxon>Peronosporaceae</taxon>
        <taxon>Phytophthora</taxon>
    </lineage>
</organism>
<sequence length="306" mass="33557">MGVEGPHQAELAVIRGQWTSGGISTQTSKSLKRLHALLLVQERRYTLSLRHISSGIKPSINIIKWDPAFIIPDHIPSWTSYPYKEEWRDIVTRGVQPGCTSDFPKQTNPPPNHGSALRALNAVIKSIRKGQDEGRYLTLDNDLLSSLEGVTCSPFGAVQKGDVDVALDTRVIHDLSFPKGQSVNDQTQEWSTVAVPYDGAAQLAHRILQVENVFPGLVRMSTGDVTGAFRNIPLAAEAAGRFAGTIPELGILLLQDIIGLLEVQSFTCTSAQFQNGLNNQSLVWQHLMEKHGAMTTYAMSQILDHA</sequence>
<accession>A0A2P4YGH1</accession>
<protein>
    <submittedName>
        <fullName evidence="1">Uncharacterized protein</fullName>
    </submittedName>
</protein>
<evidence type="ECO:0000313" key="1">
    <source>
        <dbReference type="EMBL" id="POM76809.1"/>
    </source>
</evidence>
<gene>
    <name evidence="1" type="ORF">PHPALM_5918</name>
</gene>